<dbReference type="RefSeq" id="WP_234515985.1">
    <property type="nucleotide sequence ID" value="NZ_BAAAUF010000020.1"/>
</dbReference>
<dbReference type="EMBL" id="BAAAUF010000020">
    <property type="protein sequence ID" value="GAA3044260.1"/>
    <property type="molecule type" value="Genomic_DNA"/>
</dbReference>
<name>A0ABP6LJ98_9ACTN</name>
<keyword evidence="7" id="KW-1185">Reference proteome</keyword>
<gene>
    <name evidence="6" type="ORF">GCM10010448_28840</name>
</gene>
<dbReference type="Pfam" id="PF01614">
    <property type="entry name" value="IclR_C"/>
    <property type="match status" value="1"/>
</dbReference>
<dbReference type="CDD" id="cd00090">
    <property type="entry name" value="HTH_ARSR"/>
    <property type="match status" value="1"/>
</dbReference>
<dbReference type="InterPro" id="IPR029016">
    <property type="entry name" value="GAF-like_dom_sf"/>
</dbReference>
<comment type="caution">
    <text evidence="6">The sequence shown here is derived from an EMBL/GenBank/DDBJ whole genome shotgun (WGS) entry which is preliminary data.</text>
</comment>
<proteinExistence type="predicted"/>
<evidence type="ECO:0000313" key="6">
    <source>
        <dbReference type="EMBL" id="GAA3044260.1"/>
    </source>
</evidence>
<dbReference type="PROSITE" id="PS51077">
    <property type="entry name" value="HTH_ICLR"/>
    <property type="match status" value="1"/>
</dbReference>
<evidence type="ECO:0000259" key="5">
    <source>
        <dbReference type="PROSITE" id="PS51078"/>
    </source>
</evidence>
<dbReference type="InterPro" id="IPR036388">
    <property type="entry name" value="WH-like_DNA-bd_sf"/>
</dbReference>
<keyword evidence="1" id="KW-0805">Transcription regulation</keyword>
<dbReference type="InterPro" id="IPR005471">
    <property type="entry name" value="Tscrpt_reg_IclR_N"/>
</dbReference>
<reference evidence="7" key="1">
    <citation type="journal article" date="2019" name="Int. J. Syst. Evol. Microbiol.">
        <title>The Global Catalogue of Microorganisms (GCM) 10K type strain sequencing project: providing services to taxonomists for standard genome sequencing and annotation.</title>
        <authorList>
            <consortium name="The Broad Institute Genomics Platform"/>
            <consortium name="The Broad Institute Genome Sequencing Center for Infectious Disease"/>
            <person name="Wu L."/>
            <person name="Ma J."/>
        </authorList>
    </citation>
    <scope>NUCLEOTIDE SEQUENCE [LARGE SCALE GENOMIC DNA]</scope>
    <source>
        <strain evidence="7">JCM 9091</strain>
    </source>
</reference>
<dbReference type="InterPro" id="IPR050707">
    <property type="entry name" value="HTH_MetabolicPath_Reg"/>
</dbReference>
<sequence>MASEKTQVVTRVTAILNAIALHGAQGARLLDLAQETGIARPTVHRILQELAEAGFVEQRASRRYGLGSALYLLGLGAPSPINDFAGLKKVVHRLADQTGDAVYVAIRRLDGVHYLMRADGSYPIRAEIVEVGETVPLGVTFAGVALLSWHEPEAVEAQLLANERLRRRMKAVEMSDVQDTVTAVRQAITQVHERGYFFDKDTVLHGVSGMAAPIPSKTSEPYMAITISAINDRLPPARVDELAPLLLEAAREIGTFIR</sequence>
<feature type="domain" description="IclR-ED" evidence="5">
    <location>
        <begin position="69"/>
        <end position="258"/>
    </location>
</feature>
<dbReference type="Gene3D" id="3.30.450.40">
    <property type="match status" value="1"/>
</dbReference>
<dbReference type="InterPro" id="IPR011991">
    <property type="entry name" value="ArsR-like_HTH"/>
</dbReference>
<evidence type="ECO:0000256" key="2">
    <source>
        <dbReference type="ARBA" id="ARBA00023125"/>
    </source>
</evidence>
<evidence type="ECO:0000256" key="1">
    <source>
        <dbReference type="ARBA" id="ARBA00023015"/>
    </source>
</evidence>
<keyword evidence="2" id="KW-0238">DNA-binding</keyword>
<organism evidence="6 7">
    <name type="scientific">Streptomyces glomeratus</name>
    <dbReference type="NCBI Taxonomy" id="284452"/>
    <lineage>
        <taxon>Bacteria</taxon>
        <taxon>Bacillati</taxon>
        <taxon>Actinomycetota</taxon>
        <taxon>Actinomycetes</taxon>
        <taxon>Kitasatosporales</taxon>
        <taxon>Streptomycetaceae</taxon>
        <taxon>Streptomyces</taxon>
    </lineage>
</organism>
<dbReference type="InterPro" id="IPR014757">
    <property type="entry name" value="Tscrpt_reg_IclR_C"/>
</dbReference>
<evidence type="ECO:0000313" key="7">
    <source>
        <dbReference type="Proteomes" id="UP001501532"/>
    </source>
</evidence>
<evidence type="ECO:0000259" key="4">
    <source>
        <dbReference type="PROSITE" id="PS51077"/>
    </source>
</evidence>
<dbReference type="Proteomes" id="UP001501532">
    <property type="component" value="Unassembled WGS sequence"/>
</dbReference>
<dbReference type="PROSITE" id="PS51078">
    <property type="entry name" value="ICLR_ED"/>
    <property type="match status" value="1"/>
</dbReference>
<keyword evidence="3" id="KW-0804">Transcription</keyword>
<dbReference type="SUPFAM" id="SSF55781">
    <property type="entry name" value="GAF domain-like"/>
    <property type="match status" value="1"/>
</dbReference>
<dbReference type="Gene3D" id="1.10.10.10">
    <property type="entry name" value="Winged helix-like DNA-binding domain superfamily/Winged helix DNA-binding domain"/>
    <property type="match status" value="1"/>
</dbReference>
<feature type="domain" description="HTH iclR-type" evidence="4">
    <location>
        <begin position="6"/>
        <end position="68"/>
    </location>
</feature>
<evidence type="ECO:0000256" key="3">
    <source>
        <dbReference type="ARBA" id="ARBA00023163"/>
    </source>
</evidence>
<dbReference type="SUPFAM" id="SSF46785">
    <property type="entry name" value="Winged helix' DNA-binding domain"/>
    <property type="match status" value="1"/>
</dbReference>
<dbReference type="Pfam" id="PF09339">
    <property type="entry name" value="HTH_IclR"/>
    <property type="match status" value="1"/>
</dbReference>
<accession>A0ABP6LJ98</accession>
<protein>
    <submittedName>
        <fullName evidence="6">IclR family transcriptional regulator</fullName>
    </submittedName>
</protein>
<dbReference type="SMART" id="SM00346">
    <property type="entry name" value="HTH_ICLR"/>
    <property type="match status" value="1"/>
</dbReference>
<dbReference type="PANTHER" id="PTHR30136">
    <property type="entry name" value="HELIX-TURN-HELIX TRANSCRIPTIONAL REGULATOR, ICLR FAMILY"/>
    <property type="match status" value="1"/>
</dbReference>
<dbReference type="InterPro" id="IPR036390">
    <property type="entry name" value="WH_DNA-bd_sf"/>
</dbReference>
<dbReference type="PANTHER" id="PTHR30136:SF39">
    <property type="entry name" value="TRANSCRIPTIONAL REGULATORY PROTEIN"/>
    <property type="match status" value="1"/>
</dbReference>